<gene>
    <name evidence="8" type="primary">alr</name>
    <name evidence="8" type="ORF">HCT14_01460</name>
</gene>
<comment type="pathway">
    <text evidence="4">Amino-acid biosynthesis; D-alanine biosynthesis; D-alanine from L-alanine: step 1/1.</text>
</comment>
<dbReference type="InterPro" id="IPR011079">
    <property type="entry name" value="Ala_racemase_C"/>
</dbReference>
<dbReference type="HAMAP" id="MF_01201">
    <property type="entry name" value="Ala_racemase"/>
    <property type="match status" value="1"/>
</dbReference>
<name>A0A968G7S8_9SPIO</name>
<evidence type="ECO:0000256" key="4">
    <source>
        <dbReference type="HAMAP-Rule" id="MF_01201"/>
    </source>
</evidence>
<accession>A0A968G7S8</accession>
<evidence type="ECO:0000256" key="6">
    <source>
        <dbReference type="PIRSR" id="PIRSR600821-52"/>
    </source>
</evidence>
<protein>
    <recommendedName>
        <fullName evidence="4">Alanine racemase</fullName>
        <ecNumber evidence="4">5.1.1.1</ecNumber>
    </recommendedName>
</protein>
<dbReference type="Pfam" id="PF00842">
    <property type="entry name" value="Ala_racemase_C"/>
    <property type="match status" value="1"/>
</dbReference>
<sequence length="364" mass="40982">MQTFLTINLDALTHNIRQIRQYIGESRIICGVVKANAYGHGLLETAKHLVHHGVERLAVVSAQDVDLLRQNHIQVPIYIMNALHPYEYEEVILHRAIPFISSKHEVTELQRQASRLNMVTSVQLKINSQMNRLGVDQDDAMEIITAIHNSSHIKLDGIALHLAQADAIDNEGVLMDIRFIDSLQSQLSSSYPNLIYNVANSAALLHYPQSLYHMIRPGIALYGYESALKIEPALSWVSMVMHIRKVTAGTPVSYGATYTTQRDTHLAIIPVGYADGFPREHASPVSVLIHNHRYPIVGRVCMNQMMIDLGERHDVQLFDTVYLIHPKRLPASELALATKTISYRILTSLNPQLPRHYISESLEA</sequence>
<feature type="active site" description="Proton acceptor; specific for L-alanine" evidence="4">
    <location>
        <position position="254"/>
    </location>
</feature>
<dbReference type="EC" id="5.1.1.1" evidence="4"/>
<dbReference type="RefSeq" id="WP_167699789.1">
    <property type="nucleotide sequence ID" value="NZ_CP118174.1"/>
</dbReference>
<dbReference type="EMBL" id="JAATLJ010000001">
    <property type="protein sequence ID" value="NIZ40182.1"/>
    <property type="molecule type" value="Genomic_DNA"/>
</dbReference>
<comment type="similarity">
    <text evidence="4">Belongs to the alanine racemase family.</text>
</comment>
<dbReference type="Gene3D" id="2.40.37.10">
    <property type="entry name" value="Lyase, Ornithine Decarboxylase, Chain A, domain 1"/>
    <property type="match status" value="1"/>
</dbReference>
<feature type="active site" description="Proton acceptor; specific for D-alanine" evidence="4">
    <location>
        <position position="34"/>
    </location>
</feature>
<dbReference type="PANTHER" id="PTHR30511:SF0">
    <property type="entry name" value="ALANINE RACEMASE, CATABOLIC-RELATED"/>
    <property type="match status" value="1"/>
</dbReference>
<organism evidence="8 9">
    <name type="scientific">Entomospira entomophila</name>
    <dbReference type="NCBI Taxonomy" id="2719988"/>
    <lineage>
        <taxon>Bacteria</taxon>
        <taxon>Pseudomonadati</taxon>
        <taxon>Spirochaetota</taxon>
        <taxon>Spirochaetia</taxon>
        <taxon>Spirochaetales</taxon>
        <taxon>Spirochaetaceae</taxon>
        <taxon>Entomospira</taxon>
    </lineage>
</organism>
<reference evidence="8 9" key="1">
    <citation type="submission" date="2020-03" db="EMBL/GenBank/DDBJ databases">
        <title>Spirochaetal bacteria isolated from arthropods constitute a novel genus Entomospira genus novum within the order Spirochaetales.</title>
        <authorList>
            <person name="Grana-Miraglia L."/>
            <person name="Sikutova S."/>
            <person name="Fingerle V."/>
            <person name="Sing A."/>
            <person name="Castillo-Ramirez S."/>
            <person name="Margos G."/>
            <person name="Rudolf I."/>
        </authorList>
    </citation>
    <scope>NUCLEOTIDE SEQUENCE [LARGE SCALE GENOMIC DNA]</scope>
    <source>
        <strain evidence="8 9">BR193</strain>
    </source>
</reference>
<dbReference type="Gene3D" id="3.20.20.10">
    <property type="entry name" value="Alanine racemase"/>
    <property type="match status" value="1"/>
</dbReference>
<dbReference type="SMART" id="SM01005">
    <property type="entry name" value="Ala_racemase_C"/>
    <property type="match status" value="1"/>
</dbReference>
<dbReference type="PRINTS" id="PR00992">
    <property type="entry name" value="ALARACEMASE"/>
</dbReference>
<dbReference type="InterPro" id="IPR000821">
    <property type="entry name" value="Ala_racemase"/>
</dbReference>
<dbReference type="GO" id="GO:0005829">
    <property type="term" value="C:cytosol"/>
    <property type="evidence" value="ECO:0007669"/>
    <property type="project" value="TreeGrafter"/>
</dbReference>
<dbReference type="PANTHER" id="PTHR30511">
    <property type="entry name" value="ALANINE RACEMASE"/>
    <property type="match status" value="1"/>
</dbReference>
<dbReference type="InterPro" id="IPR020622">
    <property type="entry name" value="Ala_racemase_pyridoxalP-BS"/>
</dbReference>
<feature type="modified residue" description="N6-(pyridoxal phosphate)lysine" evidence="4 5">
    <location>
        <position position="34"/>
    </location>
</feature>
<dbReference type="SUPFAM" id="SSF51419">
    <property type="entry name" value="PLP-binding barrel"/>
    <property type="match status" value="1"/>
</dbReference>
<dbReference type="GO" id="GO:0008784">
    <property type="term" value="F:alanine racemase activity"/>
    <property type="evidence" value="ECO:0007669"/>
    <property type="project" value="UniProtKB-UniRule"/>
</dbReference>
<proteinExistence type="inferred from homology"/>
<keyword evidence="9" id="KW-1185">Reference proteome</keyword>
<evidence type="ECO:0000259" key="7">
    <source>
        <dbReference type="SMART" id="SM01005"/>
    </source>
</evidence>
<evidence type="ECO:0000256" key="5">
    <source>
        <dbReference type="PIRSR" id="PIRSR600821-50"/>
    </source>
</evidence>
<evidence type="ECO:0000313" key="9">
    <source>
        <dbReference type="Proteomes" id="UP000711995"/>
    </source>
</evidence>
<evidence type="ECO:0000313" key="8">
    <source>
        <dbReference type="EMBL" id="NIZ40182.1"/>
    </source>
</evidence>
<dbReference type="Pfam" id="PF01168">
    <property type="entry name" value="Ala_racemase_N"/>
    <property type="match status" value="1"/>
</dbReference>
<dbReference type="AlphaFoldDB" id="A0A968G7S8"/>
<evidence type="ECO:0000256" key="2">
    <source>
        <dbReference type="ARBA" id="ARBA00022898"/>
    </source>
</evidence>
<dbReference type="InterPro" id="IPR029066">
    <property type="entry name" value="PLP-binding_barrel"/>
</dbReference>
<dbReference type="SUPFAM" id="SSF50621">
    <property type="entry name" value="Alanine racemase C-terminal domain-like"/>
    <property type="match status" value="1"/>
</dbReference>
<dbReference type="NCBIfam" id="TIGR00492">
    <property type="entry name" value="alr"/>
    <property type="match status" value="1"/>
</dbReference>
<evidence type="ECO:0000256" key="1">
    <source>
        <dbReference type="ARBA" id="ARBA00001933"/>
    </source>
</evidence>
<keyword evidence="3 4" id="KW-0413">Isomerase</keyword>
<dbReference type="CDD" id="cd00430">
    <property type="entry name" value="PLPDE_III_AR"/>
    <property type="match status" value="1"/>
</dbReference>
<feature type="binding site" evidence="4 6">
    <location>
        <position position="132"/>
    </location>
    <ligand>
        <name>substrate</name>
    </ligand>
</feature>
<dbReference type="GO" id="GO:0030170">
    <property type="term" value="F:pyridoxal phosphate binding"/>
    <property type="evidence" value="ECO:0007669"/>
    <property type="project" value="UniProtKB-UniRule"/>
</dbReference>
<dbReference type="Proteomes" id="UP000711995">
    <property type="component" value="Unassembled WGS sequence"/>
</dbReference>
<comment type="caution">
    <text evidence="8">The sequence shown here is derived from an EMBL/GenBank/DDBJ whole genome shotgun (WGS) entry which is preliminary data.</text>
</comment>
<dbReference type="InterPro" id="IPR001608">
    <property type="entry name" value="Ala_racemase_N"/>
</dbReference>
<feature type="domain" description="Alanine racemase C-terminal" evidence="7">
    <location>
        <begin position="233"/>
        <end position="358"/>
    </location>
</feature>
<comment type="function">
    <text evidence="4">Catalyzes the interconversion of L-alanine and D-alanine. May also act on other amino acids.</text>
</comment>
<comment type="catalytic activity">
    <reaction evidence="4">
        <text>L-alanine = D-alanine</text>
        <dbReference type="Rhea" id="RHEA:20249"/>
        <dbReference type="ChEBI" id="CHEBI:57416"/>
        <dbReference type="ChEBI" id="CHEBI:57972"/>
        <dbReference type="EC" id="5.1.1.1"/>
    </reaction>
</comment>
<comment type="cofactor">
    <cofactor evidence="1 4 5">
        <name>pyridoxal 5'-phosphate</name>
        <dbReference type="ChEBI" id="CHEBI:597326"/>
    </cofactor>
</comment>
<dbReference type="InterPro" id="IPR009006">
    <property type="entry name" value="Ala_racemase/Decarboxylase_C"/>
</dbReference>
<evidence type="ECO:0000256" key="3">
    <source>
        <dbReference type="ARBA" id="ARBA00023235"/>
    </source>
</evidence>
<dbReference type="PROSITE" id="PS00395">
    <property type="entry name" value="ALANINE_RACEMASE"/>
    <property type="match status" value="1"/>
</dbReference>
<feature type="binding site" evidence="4 6">
    <location>
        <position position="302"/>
    </location>
    <ligand>
        <name>substrate</name>
    </ligand>
</feature>
<dbReference type="GO" id="GO:0030632">
    <property type="term" value="P:D-alanine biosynthetic process"/>
    <property type="evidence" value="ECO:0007669"/>
    <property type="project" value="UniProtKB-UniRule"/>
</dbReference>
<keyword evidence="2 4" id="KW-0663">Pyridoxal phosphate</keyword>